<comment type="pathway">
    <text evidence="1 7">Glycan metabolism; pectin degradation; 2-dehydro-3-deoxy-D-gluconate from pectin: step 1/5.</text>
</comment>
<dbReference type="EC" id="3.1.1.11" evidence="7"/>
<dbReference type="Pfam" id="PF01095">
    <property type="entry name" value="Pectinesterase"/>
    <property type="match status" value="1"/>
</dbReference>
<evidence type="ECO:0000256" key="1">
    <source>
        <dbReference type="ARBA" id="ARBA00005184"/>
    </source>
</evidence>
<dbReference type="UniPathway" id="UPA00545">
    <property type="reaction ID" value="UER00823"/>
</dbReference>
<comment type="similarity">
    <text evidence="2">In the N-terminal section; belongs to the PMEI family.</text>
</comment>
<comment type="function">
    <text evidence="7">Acts in the modification of cell walls via demethylesterification of cell wall pectin.</text>
</comment>
<dbReference type="Gene3D" id="2.160.20.10">
    <property type="entry name" value="Single-stranded right-handed beta-helix, Pectin lyase-like"/>
    <property type="match status" value="1"/>
</dbReference>
<name>W1NFB3_AMBTC</name>
<dbReference type="PANTHER" id="PTHR31707">
    <property type="entry name" value="PECTINESTERASE"/>
    <property type="match status" value="1"/>
</dbReference>
<keyword evidence="7" id="KW-0134">Cell wall</keyword>
<evidence type="ECO:0000256" key="4">
    <source>
        <dbReference type="ARBA" id="ARBA00022801"/>
    </source>
</evidence>
<dbReference type="HOGENOM" id="CLU_012243_9_1_1"/>
<dbReference type="InterPro" id="IPR033131">
    <property type="entry name" value="Pectinesterase_Asp_AS"/>
</dbReference>
<dbReference type="InterPro" id="IPR011050">
    <property type="entry name" value="Pectin_lyase_fold/virulence"/>
</dbReference>
<dbReference type="EMBL" id="KI397513">
    <property type="protein sequence ID" value="ERM94148.1"/>
    <property type="molecule type" value="Genomic_DNA"/>
</dbReference>
<dbReference type="NCBIfam" id="TIGR01614">
    <property type="entry name" value="PME_inhib"/>
    <property type="match status" value="1"/>
</dbReference>
<dbReference type="InterPro" id="IPR018040">
    <property type="entry name" value="Pectinesterase_Tyr_AS"/>
</dbReference>
<evidence type="ECO:0000256" key="7">
    <source>
        <dbReference type="RuleBase" id="RU000589"/>
    </source>
</evidence>
<dbReference type="InterPro" id="IPR035513">
    <property type="entry name" value="Invertase/methylesterase_inhib"/>
</dbReference>
<accession>W1NFB3</accession>
<keyword evidence="7" id="KW-0732">Signal</keyword>
<keyword evidence="7" id="KW-0964">Secreted</keyword>
<keyword evidence="7" id="KW-0961">Cell wall biogenesis/degradation</keyword>
<comment type="similarity">
    <text evidence="3">In the C-terminal section; belongs to the pectinesterase family.</text>
</comment>
<sequence>MLSAIMEKTILPLLLLSLLLFPALSLCDITSCSQTPYPEACNSFLPTVSQDTVSGFRNVAIMAAMDQAQATLSWCPRGSMSSRAQAAWADCLELTEDTVSKLNKTLVSSNLASSDTLTWLSAAITNDDTCRTGFSETPWLKSTDLSKLLSNSLAVEKSFAARLDGLSGHTNRKLLSVQSRGFPEWVVAGDRRLLQASTGKANLVVAKDGSGGFATISAAITASEKQRKTSTSRFVIYVKEGTYKENIEIKKSMKNLMFVGDGIDKTIITGSRNVQDGSTTFRSATFAVAADGFIAKDLTFENTAGPQKHQAVAFRSGSDLSVLYRCSFKGYQDTLYTYSQRQFYRECDIYGTVDFIFGNAAAVLQNCNIYVRKPMSSQKNTITAQGRTDPNQNTGLSIHDSKVSASSDLKAVQNSFKTYLGRPWKEYSRTVFMKTALDNLIDPSGWLQWSGNFALRTLYYGEYMNSGAGAVTKSRVKWSGFHVMSASEAAKFTVGSFISGGSWIPNTGLPYTSGL</sequence>
<dbReference type="SMART" id="SM00856">
    <property type="entry name" value="PMEI"/>
    <property type="match status" value="1"/>
</dbReference>
<keyword evidence="10" id="KW-1185">Reference proteome</keyword>
<dbReference type="AlphaFoldDB" id="W1NFB3"/>
<feature type="domain" description="Pectinesterase inhibitor" evidence="8">
    <location>
        <begin position="22"/>
        <end position="155"/>
    </location>
</feature>
<dbReference type="Gene3D" id="1.20.140.40">
    <property type="entry name" value="Invertase/pectin methylesterase inhibitor family protein"/>
    <property type="match status" value="1"/>
</dbReference>
<dbReference type="Pfam" id="PF04043">
    <property type="entry name" value="PMEI"/>
    <property type="match status" value="1"/>
</dbReference>
<proteinExistence type="inferred from homology"/>
<keyword evidence="4 7" id="KW-0378">Hydrolase</keyword>
<gene>
    <name evidence="9" type="ORF">AMTR_s00010p00161740</name>
</gene>
<evidence type="ECO:0000256" key="6">
    <source>
        <dbReference type="PROSITE-ProRule" id="PRU10040"/>
    </source>
</evidence>
<dbReference type="SUPFAM" id="SSF101148">
    <property type="entry name" value="Plant invertase/pectin methylesterase inhibitor"/>
    <property type="match status" value="1"/>
</dbReference>
<dbReference type="eggNOG" id="ENOG502QTQV">
    <property type="taxonomic scope" value="Eukaryota"/>
</dbReference>
<feature type="active site" evidence="6">
    <location>
        <position position="354"/>
    </location>
</feature>
<dbReference type="CDD" id="cd15798">
    <property type="entry name" value="PMEI-like_3"/>
    <property type="match status" value="1"/>
</dbReference>
<protein>
    <recommendedName>
        <fullName evidence="7">Pectinesterase</fullName>
        <ecNumber evidence="7">3.1.1.11</ecNumber>
    </recommendedName>
</protein>
<dbReference type="Gramene" id="ERM94148">
    <property type="protein sequence ID" value="ERM94148"/>
    <property type="gene ID" value="AMTR_s00010p00161740"/>
</dbReference>
<dbReference type="InterPro" id="IPR000070">
    <property type="entry name" value="Pectinesterase_cat"/>
</dbReference>
<evidence type="ECO:0000256" key="3">
    <source>
        <dbReference type="ARBA" id="ARBA00007786"/>
    </source>
</evidence>
<feature type="signal peptide" evidence="7">
    <location>
        <begin position="1"/>
        <end position="27"/>
    </location>
</feature>
<evidence type="ECO:0000259" key="8">
    <source>
        <dbReference type="SMART" id="SM00856"/>
    </source>
</evidence>
<evidence type="ECO:0000313" key="9">
    <source>
        <dbReference type="EMBL" id="ERM94148.1"/>
    </source>
</evidence>
<dbReference type="PROSITE" id="PS00800">
    <property type="entry name" value="PECTINESTERASE_1"/>
    <property type="match status" value="1"/>
</dbReference>
<dbReference type="GO" id="GO:0045490">
    <property type="term" value="P:pectin catabolic process"/>
    <property type="evidence" value="ECO:0007669"/>
    <property type="project" value="UniProtKB-UniRule"/>
</dbReference>
<keyword evidence="5 7" id="KW-0063">Aspartyl esterase</keyword>
<comment type="subcellular location">
    <subcellularLocation>
        <location evidence="7">Secreted</location>
        <location evidence="7">Cell wall</location>
    </subcellularLocation>
</comment>
<dbReference type="InterPro" id="IPR006501">
    <property type="entry name" value="Pectinesterase_inhib_dom"/>
</dbReference>
<reference evidence="10" key="1">
    <citation type="journal article" date="2013" name="Science">
        <title>The Amborella genome and the evolution of flowering plants.</title>
        <authorList>
            <consortium name="Amborella Genome Project"/>
        </authorList>
    </citation>
    <scope>NUCLEOTIDE SEQUENCE [LARGE SCALE GENOMIC DNA]</scope>
</reference>
<dbReference type="OMA" id="EHMNTGT"/>
<evidence type="ECO:0000256" key="2">
    <source>
        <dbReference type="ARBA" id="ARBA00006027"/>
    </source>
</evidence>
<dbReference type="FunFam" id="2.160.20.10:FF:000001">
    <property type="entry name" value="Pectinesterase"/>
    <property type="match status" value="1"/>
</dbReference>
<dbReference type="InterPro" id="IPR012334">
    <property type="entry name" value="Pectin_lyas_fold"/>
</dbReference>
<evidence type="ECO:0000256" key="5">
    <source>
        <dbReference type="ARBA" id="ARBA00023085"/>
    </source>
</evidence>
<organism evidence="9 10">
    <name type="scientific">Amborella trichopoda</name>
    <dbReference type="NCBI Taxonomy" id="13333"/>
    <lineage>
        <taxon>Eukaryota</taxon>
        <taxon>Viridiplantae</taxon>
        <taxon>Streptophyta</taxon>
        <taxon>Embryophyta</taxon>
        <taxon>Tracheophyta</taxon>
        <taxon>Spermatophyta</taxon>
        <taxon>Magnoliopsida</taxon>
        <taxon>Amborellales</taxon>
        <taxon>Amborellaceae</taxon>
        <taxon>Amborella</taxon>
    </lineage>
</organism>
<comment type="catalytic activity">
    <reaction evidence="7">
        <text>[(1-&gt;4)-alpha-D-galacturonosyl methyl ester](n) + n H2O = [(1-&gt;4)-alpha-D-galacturonosyl](n) + n methanol + n H(+)</text>
        <dbReference type="Rhea" id="RHEA:22380"/>
        <dbReference type="Rhea" id="RHEA-COMP:14570"/>
        <dbReference type="Rhea" id="RHEA-COMP:14573"/>
        <dbReference type="ChEBI" id="CHEBI:15377"/>
        <dbReference type="ChEBI" id="CHEBI:15378"/>
        <dbReference type="ChEBI" id="CHEBI:17790"/>
        <dbReference type="ChEBI" id="CHEBI:140522"/>
        <dbReference type="ChEBI" id="CHEBI:140523"/>
        <dbReference type="EC" id="3.1.1.11"/>
    </reaction>
</comment>
<feature type="chain" id="PRO_5005149604" description="Pectinesterase" evidence="7">
    <location>
        <begin position="28"/>
        <end position="515"/>
    </location>
</feature>
<evidence type="ECO:0000313" key="10">
    <source>
        <dbReference type="Proteomes" id="UP000017836"/>
    </source>
</evidence>
<dbReference type="GO" id="GO:0030599">
    <property type="term" value="F:pectinesterase activity"/>
    <property type="evidence" value="ECO:0000318"/>
    <property type="project" value="GO_Central"/>
</dbReference>
<dbReference type="STRING" id="13333.W1NFB3"/>
<dbReference type="GO" id="GO:0046910">
    <property type="term" value="F:pectinesterase inhibitor activity"/>
    <property type="evidence" value="ECO:0000318"/>
    <property type="project" value="GO_Central"/>
</dbReference>
<dbReference type="Proteomes" id="UP000017836">
    <property type="component" value="Unassembled WGS sequence"/>
</dbReference>
<dbReference type="GO" id="GO:0042545">
    <property type="term" value="P:cell wall modification"/>
    <property type="evidence" value="ECO:0007669"/>
    <property type="project" value="UniProtKB-UniRule"/>
</dbReference>
<dbReference type="SUPFAM" id="SSF51126">
    <property type="entry name" value="Pectin lyase-like"/>
    <property type="match status" value="1"/>
</dbReference>
<dbReference type="PROSITE" id="PS00503">
    <property type="entry name" value="PECTINESTERASE_2"/>
    <property type="match status" value="1"/>
</dbReference>